<dbReference type="PANTHER" id="PTHR30163:SF8">
    <property type="entry name" value="LYTIC MUREIN TRANSGLYCOSYLASE"/>
    <property type="match status" value="1"/>
</dbReference>
<dbReference type="InterPro" id="IPR043426">
    <property type="entry name" value="MltB-like"/>
</dbReference>
<dbReference type="Proteomes" id="UP000285120">
    <property type="component" value="Unassembled WGS sequence"/>
</dbReference>
<comment type="caution">
    <text evidence="3">The sequence shown here is derived from an EMBL/GenBank/DDBJ whole genome shotgun (WGS) entry which is preliminary data.</text>
</comment>
<feature type="domain" description="Transglycosylase SLT" evidence="2">
    <location>
        <begin position="59"/>
        <end position="112"/>
    </location>
</feature>
<dbReference type="RefSeq" id="WP_245960978.1">
    <property type="nucleotide sequence ID" value="NZ_RAPK01000009.1"/>
</dbReference>
<evidence type="ECO:0000313" key="4">
    <source>
        <dbReference type="Proteomes" id="UP000285120"/>
    </source>
</evidence>
<dbReference type="InterPro" id="IPR023346">
    <property type="entry name" value="Lysozyme-like_dom_sf"/>
</dbReference>
<organism evidence="3 4">
    <name type="scientific">Sinobaca qinghaiensis</name>
    <dbReference type="NCBI Taxonomy" id="342944"/>
    <lineage>
        <taxon>Bacteria</taxon>
        <taxon>Bacillati</taxon>
        <taxon>Bacillota</taxon>
        <taxon>Bacilli</taxon>
        <taxon>Bacillales</taxon>
        <taxon>Sporolactobacillaceae</taxon>
        <taxon>Sinobaca</taxon>
    </lineage>
</organism>
<evidence type="ECO:0000256" key="1">
    <source>
        <dbReference type="SAM" id="Phobius"/>
    </source>
</evidence>
<dbReference type="Pfam" id="PF01464">
    <property type="entry name" value="SLT"/>
    <property type="match status" value="1"/>
</dbReference>
<dbReference type="EMBL" id="RAPK01000009">
    <property type="protein sequence ID" value="RKD73144.1"/>
    <property type="molecule type" value="Genomic_DNA"/>
</dbReference>
<dbReference type="GO" id="GO:0009253">
    <property type="term" value="P:peptidoglycan catabolic process"/>
    <property type="evidence" value="ECO:0007669"/>
    <property type="project" value="TreeGrafter"/>
</dbReference>
<keyword evidence="4" id="KW-1185">Reference proteome</keyword>
<keyword evidence="1" id="KW-0812">Transmembrane</keyword>
<evidence type="ECO:0000259" key="2">
    <source>
        <dbReference type="Pfam" id="PF01464"/>
    </source>
</evidence>
<proteinExistence type="predicted"/>
<evidence type="ECO:0000313" key="3">
    <source>
        <dbReference type="EMBL" id="RKD73144.1"/>
    </source>
</evidence>
<dbReference type="AlphaFoldDB" id="A0A419V3S2"/>
<sequence length="216" mass="24222">MKKKKRNIYSLFITISVVLSAVIILFFIALGNQQEPQLREYGSSFAVNEIPEEFIPVYQDAAEEYNVSWELLAAIHRVETVFSTMNELESPVGALGHMQFMPCTFVGWNYPGCEGNGSLDIPESELTSVEVIEEYGGYGTDGNGNGRADPYNLEDAVYSTANYLASNGAGSGREEAAIFNYNQADWYVDEVLEYRRAYSEEYVAVELSDEEKKHIN</sequence>
<keyword evidence="1" id="KW-0472">Membrane</keyword>
<reference evidence="3 4" key="1">
    <citation type="submission" date="2018-09" db="EMBL/GenBank/DDBJ databases">
        <title>Genomic Encyclopedia of Archaeal and Bacterial Type Strains, Phase II (KMG-II): from individual species to whole genera.</title>
        <authorList>
            <person name="Goeker M."/>
        </authorList>
    </citation>
    <scope>NUCLEOTIDE SEQUENCE [LARGE SCALE GENOMIC DNA]</scope>
    <source>
        <strain evidence="3 4">DSM 17008</strain>
    </source>
</reference>
<keyword evidence="1" id="KW-1133">Transmembrane helix</keyword>
<dbReference type="GO" id="GO:0008933">
    <property type="term" value="F:peptidoglycan lytic transglycosylase activity"/>
    <property type="evidence" value="ECO:0007669"/>
    <property type="project" value="TreeGrafter"/>
</dbReference>
<gene>
    <name evidence="3" type="ORF">ATL39_2349</name>
</gene>
<accession>A0A419V3S2</accession>
<dbReference type="CDD" id="cd13399">
    <property type="entry name" value="Slt35-like"/>
    <property type="match status" value="1"/>
</dbReference>
<dbReference type="InterPro" id="IPR008258">
    <property type="entry name" value="Transglycosylase_SLT_dom_1"/>
</dbReference>
<protein>
    <submittedName>
        <fullName evidence="3">Transglycosylase-like protein with SLT domain</fullName>
    </submittedName>
</protein>
<dbReference type="SUPFAM" id="SSF53955">
    <property type="entry name" value="Lysozyme-like"/>
    <property type="match status" value="1"/>
</dbReference>
<dbReference type="PANTHER" id="PTHR30163">
    <property type="entry name" value="MEMBRANE-BOUND LYTIC MUREIN TRANSGLYCOSYLASE B"/>
    <property type="match status" value="1"/>
</dbReference>
<feature type="transmembrane region" description="Helical" evidence="1">
    <location>
        <begin position="7"/>
        <end position="30"/>
    </location>
</feature>
<name>A0A419V3S2_9BACL</name>
<dbReference type="Gene3D" id="1.10.530.10">
    <property type="match status" value="1"/>
</dbReference>